<keyword evidence="3" id="KW-1185">Reference proteome</keyword>
<proteinExistence type="predicted"/>
<dbReference type="AlphaFoldDB" id="A0A1M5EMC4"/>
<evidence type="ECO:0000313" key="2">
    <source>
        <dbReference type="EMBL" id="SHF80389.1"/>
    </source>
</evidence>
<organism evidence="2 3">
    <name type="scientific">Ornithinibacillus halophilus</name>
    <dbReference type="NCBI Taxonomy" id="930117"/>
    <lineage>
        <taxon>Bacteria</taxon>
        <taxon>Bacillati</taxon>
        <taxon>Bacillota</taxon>
        <taxon>Bacilli</taxon>
        <taxon>Bacillales</taxon>
        <taxon>Bacillaceae</taxon>
        <taxon>Ornithinibacillus</taxon>
    </lineage>
</organism>
<protein>
    <submittedName>
        <fullName evidence="2">Predicted small secreted protein</fullName>
    </submittedName>
</protein>
<dbReference type="InterPro" id="IPR025711">
    <property type="entry name" value="PepSY"/>
</dbReference>
<accession>A0A1M5EMC4</accession>
<dbReference type="EMBL" id="FQVW01000005">
    <property type="protein sequence ID" value="SHF80389.1"/>
    <property type="molecule type" value="Genomic_DNA"/>
</dbReference>
<gene>
    <name evidence="2" type="ORF">SAMN05216225_100583</name>
</gene>
<evidence type="ECO:0000259" key="1">
    <source>
        <dbReference type="Pfam" id="PF03413"/>
    </source>
</evidence>
<dbReference type="Pfam" id="PF03413">
    <property type="entry name" value="PepSY"/>
    <property type="match status" value="1"/>
</dbReference>
<dbReference type="OrthoDB" id="2989832at2"/>
<name>A0A1M5EMC4_9BACI</name>
<dbReference type="STRING" id="930117.SAMN05216225_100583"/>
<evidence type="ECO:0000313" key="3">
    <source>
        <dbReference type="Proteomes" id="UP000183988"/>
    </source>
</evidence>
<sequence length="105" mass="11606">MGMKKAVLAAGLGVAVGYLAKQQIDRNQKITPEKALKRAKEVFKQQGPISGSWIYMKPEEVQKHGLSYNIYRGGITRNIDGESKQFEFHIDVDTGAVIDVVAESL</sequence>
<reference evidence="2 3" key="1">
    <citation type="submission" date="2016-11" db="EMBL/GenBank/DDBJ databases">
        <authorList>
            <person name="Jaros S."/>
            <person name="Januszkiewicz K."/>
            <person name="Wedrychowicz H."/>
        </authorList>
    </citation>
    <scope>NUCLEOTIDE SEQUENCE [LARGE SCALE GENOMIC DNA]</scope>
    <source>
        <strain evidence="2 3">IBRC-M 10683</strain>
    </source>
</reference>
<dbReference type="RefSeq" id="WP_072888487.1">
    <property type="nucleotide sequence ID" value="NZ_FQVW01000005.1"/>
</dbReference>
<feature type="domain" description="PepSY" evidence="1">
    <location>
        <begin position="29"/>
        <end position="100"/>
    </location>
</feature>
<dbReference type="Proteomes" id="UP000183988">
    <property type="component" value="Unassembled WGS sequence"/>
</dbReference>